<name>A0A251TI96_HELAN</name>
<evidence type="ECO:0000313" key="1">
    <source>
        <dbReference type="EMBL" id="OTG10483.1"/>
    </source>
</evidence>
<organism evidence="1 2">
    <name type="scientific">Helianthus annuus</name>
    <name type="common">Common sunflower</name>
    <dbReference type="NCBI Taxonomy" id="4232"/>
    <lineage>
        <taxon>Eukaryota</taxon>
        <taxon>Viridiplantae</taxon>
        <taxon>Streptophyta</taxon>
        <taxon>Embryophyta</taxon>
        <taxon>Tracheophyta</taxon>
        <taxon>Spermatophyta</taxon>
        <taxon>Magnoliopsida</taxon>
        <taxon>eudicotyledons</taxon>
        <taxon>Gunneridae</taxon>
        <taxon>Pentapetalae</taxon>
        <taxon>asterids</taxon>
        <taxon>campanulids</taxon>
        <taxon>Asterales</taxon>
        <taxon>Asteraceae</taxon>
        <taxon>Asteroideae</taxon>
        <taxon>Heliantheae alliance</taxon>
        <taxon>Heliantheae</taxon>
        <taxon>Helianthus</taxon>
    </lineage>
</organism>
<dbReference type="Proteomes" id="UP000215914">
    <property type="component" value="Chromosome 10"/>
</dbReference>
<reference evidence="2" key="1">
    <citation type="journal article" date="2017" name="Nature">
        <title>The sunflower genome provides insights into oil metabolism, flowering and Asterid evolution.</title>
        <authorList>
            <person name="Badouin H."/>
            <person name="Gouzy J."/>
            <person name="Grassa C.J."/>
            <person name="Murat F."/>
            <person name="Staton S.E."/>
            <person name="Cottret L."/>
            <person name="Lelandais-Briere C."/>
            <person name="Owens G.L."/>
            <person name="Carrere S."/>
            <person name="Mayjonade B."/>
            <person name="Legrand L."/>
            <person name="Gill N."/>
            <person name="Kane N.C."/>
            <person name="Bowers J.E."/>
            <person name="Hubner S."/>
            <person name="Bellec A."/>
            <person name="Berard A."/>
            <person name="Berges H."/>
            <person name="Blanchet N."/>
            <person name="Boniface M.C."/>
            <person name="Brunel D."/>
            <person name="Catrice O."/>
            <person name="Chaidir N."/>
            <person name="Claudel C."/>
            <person name="Donnadieu C."/>
            <person name="Faraut T."/>
            <person name="Fievet G."/>
            <person name="Helmstetter N."/>
            <person name="King M."/>
            <person name="Knapp S.J."/>
            <person name="Lai Z."/>
            <person name="Le Paslier M.C."/>
            <person name="Lippi Y."/>
            <person name="Lorenzon L."/>
            <person name="Mandel J.R."/>
            <person name="Marage G."/>
            <person name="Marchand G."/>
            <person name="Marquand E."/>
            <person name="Bret-Mestries E."/>
            <person name="Morien E."/>
            <person name="Nambeesan S."/>
            <person name="Nguyen T."/>
            <person name="Pegot-Espagnet P."/>
            <person name="Pouilly N."/>
            <person name="Raftis F."/>
            <person name="Sallet E."/>
            <person name="Schiex T."/>
            <person name="Thomas J."/>
            <person name="Vandecasteele C."/>
            <person name="Vares D."/>
            <person name="Vear F."/>
            <person name="Vautrin S."/>
            <person name="Crespi M."/>
            <person name="Mangin B."/>
            <person name="Burke J.M."/>
            <person name="Salse J."/>
            <person name="Munos S."/>
            <person name="Vincourt P."/>
            <person name="Rieseberg L.H."/>
            <person name="Langlade N.B."/>
        </authorList>
    </citation>
    <scope>NUCLEOTIDE SEQUENCE [LARGE SCALE GENOMIC DNA]</scope>
    <source>
        <strain evidence="2">cv. SF193</strain>
    </source>
</reference>
<protein>
    <submittedName>
        <fullName evidence="1">Uncharacterized protein</fullName>
    </submittedName>
</protein>
<keyword evidence="2" id="KW-1185">Reference proteome</keyword>
<sequence>MDLYPKHLFFANQIVNHSRNKTRIVYIVPKTSFVETTFGRLVNNIQTCVTRLLFNLFRINKPPKGKLTIIRFSRYPQPPHITMGAVQ</sequence>
<dbReference type="InParanoid" id="A0A251TI96"/>
<dbReference type="AlphaFoldDB" id="A0A251TI96"/>
<gene>
    <name evidence="1" type="ORF">HannXRQ_Chr10g0288051</name>
</gene>
<dbReference type="EMBL" id="CM007899">
    <property type="protein sequence ID" value="OTG10483.1"/>
    <property type="molecule type" value="Genomic_DNA"/>
</dbReference>
<evidence type="ECO:0000313" key="2">
    <source>
        <dbReference type="Proteomes" id="UP000215914"/>
    </source>
</evidence>
<accession>A0A251TI96</accession>
<proteinExistence type="predicted"/>